<feature type="compositionally biased region" description="Pro residues" evidence="1">
    <location>
        <begin position="49"/>
        <end position="66"/>
    </location>
</feature>
<organism evidence="2 3">
    <name type="scientific">Bipolaris oryzae ATCC 44560</name>
    <dbReference type="NCBI Taxonomy" id="930090"/>
    <lineage>
        <taxon>Eukaryota</taxon>
        <taxon>Fungi</taxon>
        <taxon>Dikarya</taxon>
        <taxon>Ascomycota</taxon>
        <taxon>Pezizomycotina</taxon>
        <taxon>Dothideomycetes</taxon>
        <taxon>Pleosporomycetidae</taxon>
        <taxon>Pleosporales</taxon>
        <taxon>Pleosporineae</taxon>
        <taxon>Pleosporaceae</taxon>
        <taxon>Bipolaris</taxon>
    </lineage>
</organism>
<name>W6YWP5_COCMI</name>
<dbReference type="Proteomes" id="UP000054032">
    <property type="component" value="Unassembled WGS sequence"/>
</dbReference>
<feature type="region of interest" description="Disordered" evidence="1">
    <location>
        <begin position="29"/>
        <end position="66"/>
    </location>
</feature>
<sequence>MHSTSHLVWWRDGFPHPAFGSSAVTGTKGCNQTRWGQSVRSTCRRSWRTPPPKAPKPQSPPLWPVT</sequence>
<dbReference type="RefSeq" id="XP_007691510.1">
    <property type="nucleotide sequence ID" value="XM_007693320.1"/>
</dbReference>
<dbReference type="EMBL" id="KI964078">
    <property type="protein sequence ID" value="EUC41970.1"/>
    <property type="molecule type" value="Genomic_DNA"/>
</dbReference>
<dbReference type="GeneID" id="19118565"/>
<dbReference type="HOGENOM" id="CLU_2830809_0_0_1"/>
<feature type="compositionally biased region" description="Polar residues" evidence="1">
    <location>
        <begin position="29"/>
        <end position="41"/>
    </location>
</feature>
<proteinExistence type="predicted"/>
<protein>
    <submittedName>
        <fullName evidence="2">Uncharacterized protein</fullName>
    </submittedName>
</protein>
<keyword evidence="3" id="KW-1185">Reference proteome</keyword>
<evidence type="ECO:0000256" key="1">
    <source>
        <dbReference type="SAM" id="MobiDB-lite"/>
    </source>
</evidence>
<accession>W6YWP5</accession>
<evidence type="ECO:0000313" key="3">
    <source>
        <dbReference type="Proteomes" id="UP000054032"/>
    </source>
</evidence>
<dbReference type="KEGG" id="bor:COCMIDRAFT_104754"/>
<dbReference type="AlphaFoldDB" id="W6YWP5"/>
<reference evidence="2 3" key="1">
    <citation type="journal article" date="2013" name="PLoS Genet.">
        <title>Comparative genome structure, secondary metabolite, and effector coding capacity across Cochliobolus pathogens.</title>
        <authorList>
            <person name="Condon B.J."/>
            <person name="Leng Y."/>
            <person name="Wu D."/>
            <person name="Bushley K.E."/>
            <person name="Ohm R.A."/>
            <person name="Otillar R."/>
            <person name="Martin J."/>
            <person name="Schackwitz W."/>
            <person name="Grimwood J."/>
            <person name="MohdZainudin N."/>
            <person name="Xue C."/>
            <person name="Wang R."/>
            <person name="Manning V.A."/>
            <person name="Dhillon B."/>
            <person name="Tu Z.J."/>
            <person name="Steffenson B.J."/>
            <person name="Salamov A."/>
            <person name="Sun H."/>
            <person name="Lowry S."/>
            <person name="LaButti K."/>
            <person name="Han J."/>
            <person name="Copeland A."/>
            <person name="Lindquist E."/>
            <person name="Barry K."/>
            <person name="Schmutz J."/>
            <person name="Baker S.E."/>
            <person name="Ciuffetti L.M."/>
            <person name="Grigoriev I.V."/>
            <person name="Zhong S."/>
            <person name="Turgeon B.G."/>
        </authorList>
    </citation>
    <scope>NUCLEOTIDE SEQUENCE [LARGE SCALE GENOMIC DNA]</scope>
    <source>
        <strain evidence="2 3">ATCC 44560</strain>
    </source>
</reference>
<evidence type="ECO:0000313" key="2">
    <source>
        <dbReference type="EMBL" id="EUC41970.1"/>
    </source>
</evidence>
<gene>
    <name evidence="2" type="ORF">COCMIDRAFT_104754</name>
</gene>